<feature type="transmembrane region" description="Helical" evidence="1">
    <location>
        <begin position="112"/>
        <end position="136"/>
    </location>
</feature>
<evidence type="ECO:0000256" key="1">
    <source>
        <dbReference type="SAM" id="Phobius"/>
    </source>
</evidence>
<name>A0A3M0A9Q4_9BACT</name>
<protein>
    <submittedName>
        <fullName evidence="2">Uncharacterized protein</fullName>
    </submittedName>
</protein>
<dbReference type="AlphaFoldDB" id="A0A3M0A9Q4"/>
<keyword evidence="3" id="KW-1185">Reference proteome</keyword>
<proteinExistence type="predicted"/>
<organism evidence="2 3">
    <name type="scientific">Metamycoplasma subdolum</name>
    <dbReference type="NCBI Taxonomy" id="92407"/>
    <lineage>
        <taxon>Bacteria</taxon>
        <taxon>Bacillati</taxon>
        <taxon>Mycoplasmatota</taxon>
        <taxon>Mycoplasmoidales</taxon>
        <taxon>Metamycoplasmataceae</taxon>
        <taxon>Metamycoplasma</taxon>
    </lineage>
</organism>
<evidence type="ECO:0000313" key="2">
    <source>
        <dbReference type="EMBL" id="RMA79115.1"/>
    </source>
</evidence>
<sequence length="153" mass="17434">MKDTLNKRHWVIFFTLNLVMLLGYITVSYFNYSLVIGHLAGVVSFLFFSLSISLLFRENKQKEGEKSIKKTKSIKVVLFLLIALVNTLIIFGCAGLNYLLRTQNPYQSIGFWPINLITFATPYTLILISAIVEIVLVRLDRKKGKEDGQIAQT</sequence>
<dbReference type="Proteomes" id="UP000267246">
    <property type="component" value="Unassembled WGS sequence"/>
</dbReference>
<keyword evidence="1" id="KW-0472">Membrane</keyword>
<gene>
    <name evidence="2" type="ORF">JN00_0167</name>
</gene>
<feature type="transmembrane region" description="Helical" evidence="1">
    <location>
        <begin position="12"/>
        <end position="30"/>
    </location>
</feature>
<reference evidence="2 3" key="1">
    <citation type="submission" date="2018-10" db="EMBL/GenBank/DDBJ databases">
        <title>Genomic Encyclopedia of Archaeal and Bacterial Type Strains, Phase II (KMG-II): from individual species to whole genera.</title>
        <authorList>
            <person name="Goeker M."/>
        </authorList>
    </citation>
    <scope>NUCLEOTIDE SEQUENCE [LARGE SCALE GENOMIC DNA]</scope>
    <source>
        <strain evidence="2 3">ATCC 29870</strain>
    </source>
</reference>
<dbReference type="RefSeq" id="WP_147437878.1">
    <property type="nucleotide sequence ID" value="NZ_CP137846.1"/>
</dbReference>
<keyword evidence="1" id="KW-0812">Transmembrane</keyword>
<evidence type="ECO:0000313" key="3">
    <source>
        <dbReference type="Proteomes" id="UP000267246"/>
    </source>
</evidence>
<comment type="caution">
    <text evidence="2">The sequence shown here is derived from an EMBL/GenBank/DDBJ whole genome shotgun (WGS) entry which is preliminary data.</text>
</comment>
<keyword evidence="1" id="KW-1133">Transmembrane helix</keyword>
<dbReference type="EMBL" id="REFI01000005">
    <property type="protein sequence ID" value="RMA79115.1"/>
    <property type="molecule type" value="Genomic_DNA"/>
</dbReference>
<accession>A0A3M0A9Q4</accession>
<feature type="transmembrane region" description="Helical" evidence="1">
    <location>
        <begin position="36"/>
        <end position="56"/>
    </location>
</feature>
<dbReference type="OrthoDB" id="399319at2"/>
<feature type="transmembrane region" description="Helical" evidence="1">
    <location>
        <begin position="76"/>
        <end position="100"/>
    </location>
</feature>